<organism evidence="2 7">
    <name type="scientific">Rhizophagus irregularis</name>
    <dbReference type="NCBI Taxonomy" id="588596"/>
    <lineage>
        <taxon>Eukaryota</taxon>
        <taxon>Fungi</taxon>
        <taxon>Fungi incertae sedis</taxon>
        <taxon>Mucoromycota</taxon>
        <taxon>Glomeromycotina</taxon>
        <taxon>Glomeromycetes</taxon>
        <taxon>Glomerales</taxon>
        <taxon>Glomeraceae</taxon>
        <taxon>Rhizophagus</taxon>
    </lineage>
</organism>
<reference evidence="3 6" key="1">
    <citation type="submission" date="2016-04" db="EMBL/GenBank/DDBJ databases">
        <title>Genome analyses suggest a sexual origin of heterokaryosis in a supposedly ancient asexual fungus.</title>
        <authorList>
            <person name="Ropars J."/>
            <person name="Sedzielewska K."/>
            <person name="Noel J."/>
            <person name="Charron P."/>
            <person name="Farinelli L."/>
            <person name="Marton T."/>
            <person name="Kruger M."/>
            <person name="Pelin A."/>
            <person name="Brachmann A."/>
            <person name="Corradi N."/>
        </authorList>
    </citation>
    <scope>NUCLEOTIDE SEQUENCE [LARGE SCALE GENOMIC DNA]</scope>
    <source>
        <strain evidence="3 6">A5</strain>
    </source>
</reference>
<reference evidence="4 5" key="3">
    <citation type="submission" date="2017-10" db="EMBL/GenBank/DDBJ databases">
        <title>Extensive intraspecific genome diversity in a model arbuscular mycorrhizal fungus.</title>
        <authorList>
            <person name="Chen E.C.H."/>
            <person name="Morin E."/>
            <person name="Baudet D."/>
            <person name="Noel J."/>
            <person name="Ndikumana S."/>
            <person name="Charron P."/>
            <person name="St-Onge C."/>
            <person name="Giorgi J."/>
            <person name="Grigoriev I.V."/>
            <person name="Roux C."/>
            <person name="Martin F.M."/>
            <person name="Corradi N."/>
        </authorList>
    </citation>
    <scope>NUCLEOTIDE SEQUENCE [LARGE SCALE GENOMIC DNA]</scope>
    <source>
        <strain evidence="4 5">A1</strain>
    </source>
</reference>
<dbReference type="VEuPathDB" id="FungiDB:RhiirFUN_020687"/>
<dbReference type="EMBL" id="CAGKOT010000027">
    <property type="protein sequence ID" value="CAB5370347.1"/>
    <property type="molecule type" value="Genomic_DNA"/>
</dbReference>
<reference evidence="4 5" key="4">
    <citation type="submission" date="2017-10" db="EMBL/GenBank/DDBJ databases">
        <title>Genome analyses suggest a sexual origin of heterokaryosis in a supposedly ancient asexual fungus.</title>
        <authorList>
            <person name="Corradi N."/>
            <person name="Sedzielewska K."/>
            <person name="Noel J."/>
            <person name="Charron P."/>
            <person name="Farinelli L."/>
            <person name="Marton T."/>
            <person name="Kruger M."/>
            <person name="Pelin A."/>
            <person name="Brachmann A."/>
            <person name="Corradi N."/>
        </authorList>
    </citation>
    <scope>NUCLEOTIDE SEQUENCE [LARGE SCALE GENOMIC DNA]</scope>
    <source>
        <strain evidence="4 5">A1</strain>
    </source>
</reference>
<comment type="caution">
    <text evidence="2">The sequence shown here is derived from an EMBL/GenBank/DDBJ whole genome shotgun (WGS) entry which is preliminary data.</text>
</comment>
<keyword evidence="1" id="KW-0732">Signal</keyword>
<evidence type="ECO:0000256" key="1">
    <source>
        <dbReference type="SAM" id="SignalP"/>
    </source>
</evidence>
<dbReference type="OrthoDB" id="10274890at2759"/>
<evidence type="ECO:0000313" key="5">
    <source>
        <dbReference type="Proteomes" id="UP000232688"/>
    </source>
</evidence>
<accession>A0A2I1EZW4</accession>
<dbReference type="VEuPathDB" id="FungiDB:RhiirA1_472375"/>
<dbReference type="Proteomes" id="UP000684084">
    <property type="component" value="Unassembled WGS sequence"/>
</dbReference>
<feature type="chain" id="PRO_5014133597" evidence="1">
    <location>
        <begin position="21"/>
        <end position="129"/>
    </location>
</feature>
<proteinExistence type="predicted"/>
<name>A0A2I1EZW4_9GLOM</name>
<gene>
    <name evidence="2" type="ORF">CHRIB12_LOCUS12638</name>
    <name evidence="4" type="ORF">RhiirA1_472375</name>
    <name evidence="3" type="ORF">RhiirA5_430280</name>
</gene>
<dbReference type="Proteomes" id="UP000232722">
    <property type="component" value="Unassembled WGS sequence"/>
</dbReference>
<dbReference type="Proteomes" id="UP000232688">
    <property type="component" value="Unassembled WGS sequence"/>
</dbReference>
<evidence type="ECO:0000313" key="6">
    <source>
        <dbReference type="Proteomes" id="UP000232722"/>
    </source>
</evidence>
<feature type="signal peptide" evidence="1">
    <location>
        <begin position="1"/>
        <end position="20"/>
    </location>
</feature>
<dbReference type="EMBL" id="LLXH01001802">
    <property type="protein sequence ID" value="PKC57508.1"/>
    <property type="molecule type" value="Genomic_DNA"/>
</dbReference>
<dbReference type="AlphaFoldDB" id="A0A2I1EZW4"/>
<reference evidence="2" key="5">
    <citation type="submission" date="2020-05" db="EMBL/GenBank/DDBJ databases">
        <authorList>
            <person name="Rincon C."/>
            <person name="Sanders R I."/>
            <person name="Robbins C."/>
            <person name="Chaturvedi A."/>
        </authorList>
    </citation>
    <scope>NUCLEOTIDE SEQUENCE</scope>
    <source>
        <strain evidence="2">CHB12</strain>
    </source>
</reference>
<evidence type="ECO:0000313" key="4">
    <source>
        <dbReference type="EMBL" id="PKC57508.1"/>
    </source>
</evidence>
<evidence type="ECO:0000313" key="7">
    <source>
        <dbReference type="Proteomes" id="UP000684084"/>
    </source>
</evidence>
<evidence type="ECO:0000313" key="3">
    <source>
        <dbReference type="EMBL" id="PKB99100.1"/>
    </source>
</evidence>
<sequence>MIKLQVFFLVIILSTEICHSIIPIEYSAQSSVLADKKLFFFEGMSSQLLSSFNQILYLDVSKPFNTTNLPFEILNVSIPFKNSYATALFSPLKNEVYLFRGFMRNELNDDNMFGNHISVLISFNLENNG</sequence>
<evidence type="ECO:0000313" key="2">
    <source>
        <dbReference type="EMBL" id="CAB5370347.1"/>
    </source>
</evidence>
<reference evidence="3 6" key="2">
    <citation type="submission" date="2017-09" db="EMBL/GenBank/DDBJ databases">
        <title>Extensive intraspecific genome diversity in a model arbuscular mycorrhizal fungus.</title>
        <authorList>
            <person name="Chen E.C."/>
            <person name="Morin E."/>
            <person name="Beaudet D."/>
            <person name="Noel J."/>
            <person name="Ndikumana S."/>
            <person name="Charron P."/>
            <person name="St-Onge C."/>
            <person name="Giorgi J."/>
            <person name="Grigoriev I.V."/>
            <person name="Roux C."/>
            <person name="Martin F.M."/>
            <person name="Corradi N."/>
        </authorList>
    </citation>
    <scope>NUCLEOTIDE SEQUENCE [LARGE SCALE GENOMIC DNA]</scope>
    <source>
        <strain evidence="3 6">A5</strain>
    </source>
</reference>
<protein>
    <submittedName>
        <fullName evidence="2">Uncharacterized protein</fullName>
    </submittedName>
</protein>
<dbReference type="EMBL" id="LLXJ01002334">
    <property type="protein sequence ID" value="PKB99100.1"/>
    <property type="molecule type" value="Genomic_DNA"/>
</dbReference>